<dbReference type="KEGG" id="luo:HHL09_22290"/>
<evidence type="ECO:0000313" key="2">
    <source>
        <dbReference type="EMBL" id="QJE98399.1"/>
    </source>
</evidence>
<dbReference type="RefSeq" id="WP_169456885.1">
    <property type="nucleotide sequence ID" value="NZ_CP051774.1"/>
</dbReference>
<keyword evidence="1" id="KW-0472">Membrane</keyword>
<reference evidence="2 3" key="1">
    <citation type="submission" date="2020-04" db="EMBL/GenBank/DDBJ databases">
        <title>Luteolibacter sp. G-1-1-1 isolated from soil.</title>
        <authorList>
            <person name="Dahal R.H."/>
        </authorList>
    </citation>
    <scope>NUCLEOTIDE SEQUENCE [LARGE SCALE GENOMIC DNA]</scope>
    <source>
        <strain evidence="2 3">G-1-1-1</strain>
    </source>
</reference>
<keyword evidence="1" id="KW-0812">Transmembrane</keyword>
<gene>
    <name evidence="2" type="ORF">HHL09_22290</name>
</gene>
<accession>A0A858RPW6</accession>
<dbReference type="EMBL" id="CP051774">
    <property type="protein sequence ID" value="QJE98399.1"/>
    <property type="molecule type" value="Genomic_DNA"/>
</dbReference>
<keyword evidence="3" id="KW-1185">Reference proteome</keyword>
<name>A0A858RPW6_9BACT</name>
<feature type="transmembrane region" description="Helical" evidence="1">
    <location>
        <begin position="144"/>
        <end position="163"/>
    </location>
</feature>
<evidence type="ECO:0000313" key="3">
    <source>
        <dbReference type="Proteomes" id="UP000501812"/>
    </source>
</evidence>
<dbReference type="AlphaFoldDB" id="A0A858RPW6"/>
<keyword evidence="1" id="KW-1133">Transmembrane helix</keyword>
<organism evidence="2 3">
    <name type="scientific">Luteolibacter luteus</name>
    <dbReference type="NCBI Taxonomy" id="2728835"/>
    <lineage>
        <taxon>Bacteria</taxon>
        <taxon>Pseudomonadati</taxon>
        <taxon>Verrucomicrobiota</taxon>
        <taxon>Verrucomicrobiia</taxon>
        <taxon>Verrucomicrobiales</taxon>
        <taxon>Verrucomicrobiaceae</taxon>
        <taxon>Luteolibacter</taxon>
    </lineage>
</organism>
<sequence length="210" mass="23922">MSIWSTFYAGDSTLIESSIRREETRIEGAEEFDLSGGLSCPSFMPEDFAKLLCEGPGGYWDLGQENLLVEAERGLYRMPDSECDRLIAVSGGQIKEFSLKWNEERREQLGKPSRRRELPAFWKIGIGISFGLMAAILPRSSTPGLVILLIWFLCFSALAVFRAKAKRASEIRRAQRRNIDIDWSPQLEGLKDFLKSARQQGLPVYYFWSL</sequence>
<feature type="transmembrane region" description="Helical" evidence="1">
    <location>
        <begin position="120"/>
        <end position="138"/>
    </location>
</feature>
<dbReference type="Proteomes" id="UP000501812">
    <property type="component" value="Chromosome"/>
</dbReference>
<protein>
    <submittedName>
        <fullName evidence="2">Uncharacterized protein</fullName>
    </submittedName>
</protein>
<proteinExistence type="predicted"/>
<evidence type="ECO:0000256" key="1">
    <source>
        <dbReference type="SAM" id="Phobius"/>
    </source>
</evidence>